<feature type="region of interest" description="Disordered" evidence="1">
    <location>
        <begin position="354"/>
        <end position="376"/>
    </location>
</feature>
<dbReference type="Proteomes" id="UP000275078">
    <property type="component" value="Unassembled WGS sequence"/>
</dbReference>
<evidence type="ECO:0000259" key="2">
    <source>
        <dbReference type="PROSITE" id="PS50234"/>
    </source>
</evidence>
<dbReference type="InterPro" id="IPR036465">
    <property type="entry name" value="vWFA_dom_sf"/>
</dbReference>
<dbReference type="SMART" id="SM00327">
    <property type="entry name" value="VWA"/>
    <property type="match status" value="1"/>
</dbReference>
<evidence type="ECO:0000256" key="1">
    <source>
        <dbReference type="SAM" id="MobiDB-lite"/>
    </source>
</evidence>
<feature type="region of interest" description="Disordered" evidence="1">
    <location>
        <begin position="58"/>
        <end position="122"/>
    </location>
</feature>
<sequence>MENIDLGYYIPATTEDDLHFHPNAVEIDGKSIDAIPKPISPKKVEFYDEPLPPLNINKNPVSPVIGTPAEHSSPNISPSPPASPYVAYHPNRNSLTPSPSPLSSSPPTSHSTATAERIARHRSSRQVENPYLLLQQFDTVFIIDDSASMFGHNWQEVLEALKTLTRTAFEYTRGYSSGFDLLFLNSWQYNAVQVKTVEEIVSTFKQVVPHGVTPTANVLDGVLRGYLDQFYEMRDRRQAEGLPYSGGRAWEALKPLNVVILTDGEPTDEPEDVIVAIARELDRLNAPLSQVGIQFVQIGDDEHVTEYLEALDDALSKEYQIRDIVDTTPYTGKDLTGDELLKILLGAVNKRLDRQKNQRSGSRREERRDSRHGSTW</sequence>
<protein>
    <recommendedName>
        <fullName evidence="2">VWFA domain-containing protein</fullName>
    </recommendedName>
</protein>
<gene>
    <name evidence="3" type="ORF">BJ508DRAFT_203041</name>
</gene>
<organism evidence="3 4">
    <name type="scientific">Ascobolus immersus RN42</name>
    <dbReference type="NCBI Taxonomy" id="1160509"/>
    <lineage>
        <taxon>Eukaryota</taxon>
        <taxon>Fungi</taxon>
        <taxon>Dikarya</taxon>
        <taxon>Ascomycota</taxon>
        <taxon>Pezizomycotina</taxon>
        <taxon>Pezizomycetes</taxon>
        <taxon>Pezizales</taxon>
        <taxon>Ascobolaceae</taxon>
        <taxon>Ascobolus</taxon>
    </lineage>
</organism>
<dbReference type="OrthoDB" id="2142040at2759"/>
<feature type="domain" description="VWFA" evidence="2">
    <location>
        <begin position="138"/>
        <end position="348"/>
    </location>
</feature>
<name>A0A3N4IUC8_ASCIM</name>
<accession>A0A3N4IUC8</accession>
<dbReference type="Gene3D" id="3.40.50.410">
    <property type="entry name" value="von Willebrand factor, type A domain"/>
    <property type="match status" value="1"/>
</dbReference>
<dbReference type="Pfam" id="PF00092">
    <property type="entry name" value="VWA"/>
    <property type="match status" value="1"/>
</dbReference>
<dbReference type="AlphaFoldDB" id="A0A3N4IUC8"/>
<keyword evidence="4" id="KW-1185">Reference proteome</keyword>
<dbReference type="PROSITE" id="PS50234">
    <property type="entry name" value="VWFA"/>
    <property type="match status" value="1"/>
</dbReference>
<dbReference type="EMBL" id="ML119646">
    <property type="protein sequence ID" value="RPA87861.1"/>
    <property type="molecule type" value="Genomic_DNA"/>
</dbReference>
<dbReference type="STRING" id="1160509.A0A3N4IUC8"/>
<evidence type="ECO:0000313" key="4">
    <source>
        <dbReference type="Proteomes" id="UP000275078"/>
    </source>
</evidence>
<dbReference type="PANTHER" id="PTHR34706:SF1">
    <property type="entry name" value="VWFA DOMAIN-CONTAINING PROTEIN"/>
    <property type="match status" value="1"/>
</dbReference>
<dbReference type="PANTHER" id="PTHR34706">
    <property type="entry name" value="SLR1338 PROTEIN"/>
    <property type="match status" value="1"/>
</dbReference>
<proteinExistence type="predicted"/>
<dbReference type="InterPro" id="IPR002035">
    <property type="entry name" value="VWF_A"/>
</dbReference>
<dbReference type="SUPFAM" id="SSF53300">
    <property type="entry name" value="vWA-like"/>
    <property type="match status" value="1"/>
</dbReference>
<feature type="compositionally biased region" description="Low complexity" evidence="1">
    <location>
        <begin position="94"/>
        <end position="112"/>
    </location>
</feature>
<reference evidence="3 4" key="1">
    <citation type="journal article" date="2018" name="Nat. Ecol. Evol.">
        <title>Pezizomycetes genomes reveal the molecular basis of ectomycorrhizal truffle lifestyle.</title>
        <authorList>
            <person name="Murat C."/>
            <person name="Payen T."/>
            <person name="Noel B."/>
            <person name="Kuo A."/>
            <person name="Morin E."/>
            <person name="Chen J."/>
            <person name="Kohler A."/>
            <person name="Krizsan K."/>
            <person name="Balestrini R."/>
            <person name="Da Silva C."/>
            <person name="Montanini B."/>
            <person name="Hainaut M."/>
            <person name="Levati E."/>
            <person name="Barry K.W."/>
            <person name="Belfiori B."/>
            <person name="Cichocki N."/>
            <person name="Clum A."/>
            <person name="Dockter R.B."/>
            <person name="Fauchery L."/>
            <person name="Guy J."/>
            <person name="Iotti M."/>
            <person name="Le Tacon F."/>
            <person name="Lindquist E.A."/>
            <person name="Lipzen A."/>
            <person name="Malagnac F."/>
            <person name="Mello A."/>
            <person name="Molinier V."/>
            <person name="Miyauchi S."/>
            <person name="Poulain J."/>
            <person name="Riccioni C."/>
            <person name="Rubini A."/>
            <person name="Sitrit Y."/>
            <person name="Splivallo R."/>
            <person name="Traeger S."/>
            <person name="Wang M."/>
            <person name="Zifcakova L."/>
            <person name="Wipf D."/>
            <person name="Zambonelli A."/>
            <person name="Paolocci F."/>
            <person name="Nowrousian M."/>
            <person name="Ottonello S."/>
            <person name="Baldrian P."/>
            <person name="Spatafora J.W."/>
            <person name="Henrissat B."/>
            <person name="Nagy L.G."/>
            <person name="Aury J.M."/>
            <person name="Wincker P."/>
            <person name="Grigoriev I.V."/>
            <person name="Bonfante P."/>
            <person name="Martin F.M."/>
        </authorList>
    </citation>
    <scope>NUCLEOTIDE SEQUENCE [LARGE SCALE GENOMIC DNA]</scope>
    <source>
        <strain evidence="3 4">RN42</strain>
    </source>
</reference>
<evidence type="ECO:0000313" key="3">
    <source>
        <dbReference type="EMBL" id="RPA87861.1"/>
    </source>
</evidence>